<proteinExistence type="predicted"/>
<comment type="caution">
    <text evidence="1">The sequence shown here is derived from an EMBL/GenBank/DDBJ whole genome shotgun (WGS) entry which is preliminary data.</text>
</comment>
<evidence type="ECO:0000313" key="1">
    <source>
        <dbReference type="EMBL" id="GIL67097.1"/>
    </source>
</evidence>
<gene>
    <name evidence="1" type="ORF">Vafri_20542</name>
</gene>
<name>A0A8J4FD75_9CHLO</name>
<sequence>MANDVTAAAASASSSSKVIAGLRTLSIVAPLTRSVPPIISRLTSATSAAPLALTSAPPGRRSAVVAAGVPTPTLTPVCGLVVAASAPLLSGTVAWAPPLPPPPPAPG</sequence>
<organism evidence="1 2">
    <name type="scientific">Volvox africanus</name>
    <dbReference type="NCBI Taxonomy" id="51714"/>
    <lineage>
        <taxon>Eukaryota</taxon>
        <taxon>Viridiplantae</taxon>
        <taxon>Chlorophyta</taxon>
        <taxon>core chlorophytes</taxon>
        <taxon>Chlorophyceae</taxon>
        <taxon>CS clade</taxon>
        <taxon>Chlamydomonadales</taxon>
        <taxon>Volvocaceae</taxon>
        <taxon>Volvox</taxon>
    </lineage>
</organism>
<keyword evidence="2" id="KW-1185">Reference proteome</keyword>
<evidence type="ECO:0000313" key="2">
    <source>
        <dbReference type="Proteomes" id="UP000747399"/>
    </source>
</evidence>
<accession>A0A8J4FD75</accession>
<protein>
    <submittedName>
        <fullName evidence="1">Uncharacterized protein</fullName>
    </submittedName>
</protein>
<dbReference type="Proteomes" id="UP000747399">
    <property type="component" value="Unassembled WGS sequence"/>
</dbReference>
<dbReference type="AlphaFoldDB" id="A0A8J4FD75"/>
<reference evidence="1" key="1">
    <citation type="journal article" date="2021" name="Proc. Natl. Acad. Sci. U.S.A.">
        <title>Three genomes in the algal genus Volvox reveal the fate of a haploid sex-determining region after a transition to homothallism.</title>
        <authorList>
            <person name="Yamamoto K."/>
            <person name="Hamaji T."/>
            <person name="Kawai-Toyooka H."/>
            <person name="Matsuzaki R."/>
            <person name="Takahashi F."/>
            <person name="Nishimura Y."/>
            <person name="Kawachi M."/>
            <person name="Noguchi H."/>
            <person name="Minakuchi Y."/>
            <person name="Umen J.G."/>
            <person name="Toyoda A."/>
            <person name="Nozaki H."/>
        </authorList>
    </citation>
    <scope>NUCLEOTIDE SEQUENCE</scope>
    <source>
        <strain evidence="1">NIES-3780</strain>
    </source>
</reference>
<dbReference type="EMBL" id="BNCO01000094">
    <property type="protein sequence ID" value="GIL67097.1"/>
    <property type="molecule type" value="Genomic_DNA"/>
</dbReference>